<protein>
    <submittedName>
        <fullName evidence="6">DNA-binding transcriptional regulator, LysR family</fullName>
    </submittedName>
</protein>
<feature type="domain" description="HTH lysR-type" evidence="5">
    <location>
        <begin position="1"/>
        <end position="60"/>
    </location>
</feature>
<dbReference type="InterPro" id="IPR005119">
    <property type="entry name" value="LysR_subst-bd"/>
</dbReference>
<comment type="similarity">
    <text evidence="1">Belongs to the LysR transcriptional regulatory family.</text>
</comment>
<dbReference type="CDD" id="cd08438">
    <property type="entry name" value="PBP2_CidR"/>
    <property type="match status" value="1"/>
</dbReference>
<dbReference type="GO" id="GO:0003677">
    <property type="term" value="F:DNA binding"/>
    <property type="evidence" value="ECO:0007669"/>
    <property type="project" value="UniProtKB-KW"/>
</dbReference>
<proteinExistence type="inferred from homology"/>
<reference evidence="7" key="1">
    <citation type="submission" date="2016-10" db="EMBL/GenBank/DDBJ databases">
        <authorList>
            <person name="Varghese N."/>
            <person name="Submissions S."/>
        </authorList>
    </citation>
    <scope>NUCLEOTIDE SEQUENCE [LARGE SCALE GENOMIC DNA]</scope>
    <source>
        <strain evidence="7">DSM 23317</strain>
    </source>
</reference>
<evidence type="ECO:0000313" key="6">
    <source>
        <dbReference type="EMBL" id="SDI74613.1"/>
    </source>
</evidence>
<dbReference type="InterPro" id="IPR036390">
    <property type="entry name" value="WH_DNA-bd_sf"/>
</dbReference>
<dbReference type="PANTHER" id="PTHR30419:SF8">
    <property type="entry name" value="NITROGEN ASSIMILATION TRANSCRIPTIONAL ACTIVATOR-RELATED"/>
    <property type="match status" value="1"/>
</dbReference>
<dbReference type="FunFam" id="1.10.10.10:FF:000001">
    <property type="entry name" value="LysR family transcriptional regulator"/>
    <property type="match status" value="1"/>
</dbReference>
<dbReference type="GO" id="GO:0005829">
    <property type="term" value="C:cytosol"/>
    <property type="evidence" value="ECO:0007669"/>
    <property type="project" value="TreeGrafter"/>
</dbReference>
<evidence type="ECO:0000256" key="4">
    <source>
        <dbReference type="ARBA" id="ARBA00023163"/>
    </source>
</evidence>
<dbReference type="AlphaFoldDB" id="A0A1G8N373"/>
<dbReference type="Pfam" id="PF00126">
    <property type="entry name" value="HTH_1"/>
    <property type="match status" value="1"/>
</dbReference>
<organism evidence="6 7">
    <name type="scientific">Ferrimonas sediminum</name>
    <dbReference type="NCBI Taxonomy" id="718193"/>
    <lineage>
        <taxon>Bacteria</taxon>
        <taxon>Pseudomonadati</taxon>
        <taxon>Pseudomonadota</taxon>
        <taxon>Gammaproteobacteria</taxon>
        <taxon>Alteromonadales</taxon>
        <taxon>Ferrimonadaceae</taxon>
        <taxon>Ferrimonas</taxon>
    </lineage>
</organism>
<keyword evidence="2" id="KW-0805">Transcription regulation</keyword>
<evidence type="ECO:0000256" key="3">
    <source>
        <dbReference type="ARBA" id="ARBA00023125"/>
    </source>
</evidence>
<dbReference type="SUPFAM" id="SSF53850">
    <property type="entry name" value="Periplasmic binding protein-like II"/>
    <property type="match status" value="1"/>
</dbReference>
<dbReference type="OrthoDB" id="646694at2"/>
<evidence type="ECO:0000256" key="2">
    <source>
        <dbReference type="ARBA" id="ARBA00023015"/>
    </source>
</evidence>
<dbReference type="InterPro" id="IPR036388">
    <property type="entry name" value="WH-like_DNA-bd_sf"/>
</dbReference>
<sequence>MNTSIKALHCFLVLVKCGNYTRAAQELYLTQPTLSKLIQRLEESLGTPLLLRNNQGISLTQAGQRLQQSATAIIGQWHRLQEDLSSLDCLKSGTLRLGICPMMSSLVIELLSQFRQRYPGIELTMSEHGGFGCEQALLSDSLDIAFTALPVTHAEQLCSQPLTQYPLWACLPKRHPLAQKATLQWQDFQDQPFVLYNEDFSLAQLITRLSQKAGVNLNVAFRSGQWDFLATMVENNMGITLLPAPICHKLPAQQFEFRPMAPALSWDLALIWRQSLPLTPAAQALLALSKELSFSDSPTDEA</sequence>
<dbReference type="PANTHER" id="PTHR30419">
    <property type="entry name" value="HTH-TYPE TRANSCRIPTIONAL REGULATOR YBHD"/>
    <property type="match status" value="1"/>
</dbReference>
<dbReference type="RefSeq" id="WP_090362698.1">
    <property type="nucleotide sequence ID" value="NZ_FNEM01000003.1"/>
</dbReference>
<dbReference type="PROSITE" id="PS50931">
    <property type="entry name" value="HTH_LYSR"/>
    <property type="match status" value="1"/>
</dbReference>
<dbReference type="Gene3D" id="3.40.190.290">
    <property type="match status" value="1"/>
</dbReference>
<keyword evidence="7" id="KW-1185">Reference proteome</keyword>
<dbReference type="SUPFAM" id="SSF46785">
    <property type="entry name" value="Winged helix' DNA-binding domain"/>
    <property type="match status" value="1"/>
</dbReference>
<dbReference type="InterPro" id="IPR050950">
    <property type="entry name" value="HTH-type_LysR_regulators"/>
</dbReference>
<dbReference type="GO" id="GO:0003700">
    <property type="term" value="F:DNA-binding transcription factor activity"/>
    <property type="evidence" value="ECO:0007669"/>
    <property type="project" value="InterPro"/>
</dbReference>
<evidence type="ECO:0000259" key="5">
    <source>
        <dbReference type="PROSITE" id="PS50931"/>
    </source>
</evidence>
<dbReference type="PRINTS" id="PR00039">
    <property type="entry name" value="HTHLYSR"/>
</dbReference>
<dbReference type="Pfam" id="PF03466">
    <property type="entry name" value="LysR_substrate"/>
    <property type="match status" value="1"/>
</dbReference>
<gene>
    <name evidence="6" type="ORF">SAMN04488540_1033</name>
</gene>
<evidence type="ECO:0000256" key="1">
    <source>
        <dbReference type="ARBA" id="ARBA00009437"/>
    </source>
</evidence>
<dbReference type="EMBL" id="FNEM01000003">
    <property type="protein sequence ID" value="SDI74613.1"/>
    <property type="molecule type" value="Genomic_DNA"/>
</dbReference>
<keyword evidence="4" id="KW-0804">Transcription</keyword>
<evidence type="ECO:0000313" key="7">
    <source>
        <dbReference type="Proteomes" id="UP000199527"/>
    </source>
</evidence>
<keyword evidence="3 6" id="KW-0238">DNA-binding</keyword>
<accession>A0A1G8N373</accession>
<name>A0A1G8N373_9GAMM</name>
<dbReference type="Gene3D" id="1.10.10.10">
    <property type="entry name" value="Winged helix-like DNA-binding domain superfamily/Winged helix DNA-binding domain"/>
    <property type="match status" value="1"/>
</dbReference>
<dbReference type="InterPro" id="IPR000847">
    <property type="entry name" value="LysR_HTH_N"/>
</dbReference>
<dbReference type="Proteomes" id="UP000199527">
    <property type="component" value="Unassembled WGS sequence"/>
</dbReference>